<name>A0A0M8NTB0_9EURO</name>
<organism evidence="1 2">
    <name type="scientific">Penicillium nordicum</name>
    <dbReference type="NCBI Taxonomy" id="229535"/>
    <lineage>
        <taxon>Eukaryota</taxon>
        <taxon>Fungi</taxon>
        <taxon>Dikarya</taxon>
        <taxon>Ascomycota</taxon>
        <taxon>Pezizomycotina</taxon>
        <taxon>Eurotiomycetes</taxon>
        <taxon>Eurotiomycetidae</taxon>
        <taxon>Eurotiales</taxon>
        <taxon>Aspergillaceae</taxon>
        <taxon>Penicillium</taxon>
    </lineage>
</organism>
<keyword evidence="2" id="KW-1185">Reference proteome</keyword>
<sequence>MRNRIHVKLNCEGPAPTLAAMTSVNFLLLDETSAAEPVTEGDSKARGCKGTVLNHETLGDFIIDHYGLLASPEGIEHKILITMTPNTLPIDEQIKALTMAGTKACV</sequence>
<proteinExistence type="predicted"/>
<evidence type="ECO:0000313" key="2">
    <source>
        <dbReference type="Proteomes" id="UP000037696"/>
    </source>
</evidence>
<dbReference type="STRING" id="229535.A0A0M8NTB0"/>
<accession>A0A0M8NTB0</accession>
<dbReference type="EMBL" id="LHQQ01000381">
    <property type="protein sequence ID" value="KOS36857.1"/>
    <property type="molecule type" value="Genomic_DNA"/>
</dbReference>
<dbReference type="AlphaFoldDB" id="A0A0M8NTB0"/>
<comment type="caution">
    <text evidence="1">The sequence shown here is derived from an EMBL/GenBank/DDBJ whole genome shotgun (WGS) entry which is preliminary data.</text>
</comment>
<reference evidence="1 2" key="1">
    <citation type="submission" date="2015-08" db="EMBL/GenBank/DDBJ databases">
        <title>Genome sequencing of Penicillium nordicum.</title>
        <authorList>
            <person name="Nguyen H.D."/>
            <person name="Seifert K.A."/>
        </authorList>
    </citation>
    <scope>NUCLEOTIDE SEQUENCE [LARGE SCALE GENOMIC DNA]</scope>
    <source>
        <strain evidence="1 2">DAOMC 185683</strain>
    </source>
</reference>
<protein>
    <submittedName>
        <fullName evidence="1">Uncharacterized protein</fullName>
    </submittedName>
</protein>
<evidence type="ECO:0000313" key="1">
    <source>
        <dbReference type="EMBL" id="KOS36857.1"/>
    </source>
</evidence>
<dbReference type="OrthoDB" id="4526781at2759"/>
<dbReference type="Proteomes" id="UP000037696">
    <property type="component" value="Unassembled WGS sequence"/>
</dbReference>
<gene>
    <name evidence="1" type="ORF">ACN38_g12376</name>
</gene>